<sequence>MFKYSYPYGQDFPFVEIETSQCSARLSLYGAQLLDWTPKGQFPVLWMSPNAEFVAGKAIRGGVPLCWPWFGKDPTDGGRPSHGVARVSLWSLVSSEVLADGTAVLELALPASRPEDPSSRLRLELGQSLEMRLVTENGTMPLPFSAAFHSYFSVSNYARTVVTGLKDCPFTEFAADAVPHRESPLHPAGHIDRIYYPTKTVVHVADLEWQRVLCLTRSGSNSLVVWNPGAELAAGMADVGAGFESGFLCVETVTAPQEEVVLAPGAVHTMICRVAVSGIGC</sequence>
<evidence type="ECO:0000256" key="2">
    <source>
        <dbReference type="ARBA" id="ARBA00005866"/>
    </source>
</evidence>
<evidence type="ECO:0000313" key="5">
    <source>
        <dbReference type="EMBL" id="SEH74638.1"/>
    </source>
</evidence>
<organism evidence="5 6">
    <name type="scientific">Akkermansia glycaniphila</name>
    <dbReference type="NCBI Taxonomy" id="1679444"/>
    <lineage>
        <taxon>Bacteria</taxon>
        <taxon>Pseudomonadati</taxon>
        <taxon>Verrucomicrobiota</taxon>
        <taxon>Verrucomicrobiia</taxon>
        <taxon>Verrucomicrobiales</taxon>
        <taxon>Akkermansiaceae</taxon>
        <taxon>Akkermansia</taxon>
    </lineage>
</organism>
<evidence type="ECO:0000256" key="1">
    <source>
        <dbReference type="ARBA" id="ARBA00001096"/>
    </source>
</evidence>
<dbReference type="Gene3D" id="2.70.98.10">
    <property type="match status" value="1"/>
</dbReference>
<dbReference type="Proteomes" id="UP000176204">
    <property type="component" value="Chromosome I"/>
</dbReference>
<dbReference type="AlphaFoldDB" id="A0A1H6KGZ0"/>
<evidence type="ECO:0000256" key="4">
    <source>
        <dbReference type="PIRNR" id="PIRNR016020"/>
    </source>
</evidence>
<dbReference type="KEGG" id="agl:PYTT_0408"/>
<dbReference type="GO" id="GO:0047938">
    <property type="term" value="F:glucose-6-phosphate 1-epimerase activity"/>
    <property type="evidence" value="ECO:0007669"/>
    <property type="project" value="UniProtKB-UniRule"/>
</dbReference>
<keyword evidence="3 4" id="KW-0413">Isomerase</keyword>
<dbReference type="GO" id="GO:0005975">
    <property type="term" value="P:carbohydrate metabolic process"/>
    <property type="evidence" value="ECO:0007669"/>
    <property type="project" value="InterPro"/>
</dbReference>
<dbReference type="PANTHER" id="PTHR11122:SF13">
    <property type="entry name" value="GLUCOSE-6-PHOSPHATE 1-EPIMERASE"/>
    <property type="match status" value="1"/>
</dbReference>
<dbReference type="STRING" id="1679444.PYTT_0408"/>
<gene>
    <name evidence="5" type="ORF">PYTT_0408</name>
</gene>
<protein>
    <recommendedName>
        <fullName evidence="4">Putative glucose-6-phosphate 1-epimerase</fullName>
        <ecNumber evidence="4">5.1.3.15</ecNumber>
    </recommendedName>
</protein>
<dbReference type="GO" id="GO:0030246">
    <property type="term" value="F:carbohydrate binding"/>
    <property type="evidence" value="ECO:0007669"/>
    <property type="project" value="UniProtKB-UniRule"/>
</dbReference>
<dbReference type="InterPro" id="IPR008183">
    <property type="entry name" value="Aldose_1/G6P_1-epimerase"/>
</dbReference>
<proteinExistence type="inferred from homology"/>
<name>A0A1H6KGZ0_9BACT</name>
<accession>A0A1H6KGZ0</accession>
<keyword evidence="6" id="KW-1185">Reference proteome</keyword>
<dbReference type="EC" id="5.1.3.15" evidence="4"/>
<dbReference type="InterPro" id="IPR014718">
    <property type="entry name" value="GH-type_carb-bd"/>
</dbReference>
<dbReference type="CDD" id="cd09020">
    <property type="entry name" value="D-hex-6-P-epi_like"/>
    <property type="match status" value="1"/>
</dbReference>
<dbReference type="Pfam" id="PF01263">
    <property type="entry name" value="Aldose_epim"/>
    <property type="match status" value="1"/>
</dbReference>
<dbReference type="EMBL" id="LT629973">
    <property type="protein sequence ID" value="SEH74638.1"/>
    <property type="molecule type" value="Genomic_DNA"/>
</dbReference>
<comment type="catalytic activity">
    <reaction evidence="1">
        <text>alpha-D-glucose 6-phosphate = beta-D-glucose 6-phosphate</text>
        <dbReference type="Rhea" id="RHEA:16249"/>
        <dbReference type="ChEBI" id="CHEBI:58225"/>
        <dbReference type="ChEBI" id="CHEBI:58247"/>
        <dbReference type="EC" id="5.1.3.15"/>
    </reaction>
</comment>
<dbReference type="SUPFAM" id="SSF74650">
    <property type="entry name" value="Galactose mutarotase-like"/>
    <property type="match status" value="1"/>
</dbReference>
<comment type="similarity">
    <text evidence="2 4">Belongs to the glucose-6-phosphate 1-epimerase family.</text>
</comment>
<evidence type="ECO:0000313" key="6">
    <source>
        <dbReference type="Proteomes" id="UP000176204"/>
    </source>
</evidence>
<dbReference type="PIRSF" id="PIRSF016020">
    <property type="entry name" value="PHexose_mutarotase"/>
    <property type="match status" value="1"/>
</dbReference>
<dbReference type="InterPro" id="IPR011013">
    <property type="entry name" value="Gal_mutarotase_sf_dom"/>
</dbReference>
<dbReference type="PANTHER" id="PTHR11122">
    <property type="entry name" value="APOSPORY-ASSOCIATED PROTEIN C-RELATED"/>
    <property type="match status" value="1"/>
</dbReference>
<dbReference type="InterPro" id="IPR025532">
    <property type="entry name" value="G6P_1-epimerase"/>
</dbReference>
<evidence type="ECO:0000256" key="3">
    <source>
        <dbReference type="ARBA" id="ARBA00023235"/>
    </source>
</evidence>
<reference evidence="6" key="1">
    <citation type="submission" date="2016-09" db="EMBL/GenBank/DDBJ databases">
        <authorList>
            <person name="Koehorst J."/>
        </authorList>
    </citation>
    <scope>NUCLEOTIDE SEQUENCE [LARGE SCALE GENOMIC DNA]</scope>
</reference>